<evidence type="ECO:0000313" key="2">
    <source>
        <dbReference type="Proteomes" id="UP000016662"/>
    </source>
</evidence>
<name>U2M395_9FIRM</name>
<sequence>MPFAQFLLNKIFQNVPAAEPLAVPGDIYIIPKIKTFFKSFIAQNSACTFIHYDE</sequence>
<accession>U2M395</accession>
<proteinExistence type="predicted"/>
<evidence type="ECO:0000313" key="1">
    <source>
        <dbReference type="EMBL" id="ERJ93808.1"/>
    </source>
</evidence>
<gene>
    <name evidence="1" type="ORF">RUMCAL_02171</name>
</gene>
<dbReference type="HOGENOM" id="CLU_3047694_0_0_9"/>
<dbReference type="AlphaFoldDB" id="U2M395"/>
<dbReference type="EMBL" id="AWVF01000272">
    <property type="protein sequence ID" value="ERJ93808.1"/>
    <property type="molecule type" value="Genomic_DNA"/>
</dbReference>
<dbReference type="Proteomes" id="UP000016662">
    <property type="component" value="Unassembled WGS sequence"/>
</dbReference>
<reference evidence="1 2" key="1">
    <citation type="submission" date="2013-07" db="EMBL/GenBank/DDBJ databases">
        <authorList>
            <person name="Weinstock G."/>
            <person name="Sodergren E."/>
            <person name="Wylie T."/>
            <person name="Fulton L."/>
            <person name="Fulton R."/>
            <person name="Fronick C."/>
            <person name="O'Laughlin M."/>
            <person name="Godfrey J."/>
            <person name="Miner T."/>
            <person name="Herter B."/>
            <person name="Appelbaum E."/>
            <person name="Cordes M."/>
            <person name="Lek S."/>
            <person name="Wollam A."/>
            <person name="Pepin K.H."/>
            <person name="Palsikar V.B."/>
            <person name="Mitreva M."/>
            <person name="Wilson R.K."/>
        </authorList>
    </citation>
    <scope>NUCLEOTIDE SEQUENCE [LARGE SCALE GENOMIC DNA]</scope>
    <source>
        <strain evidence="1 2">ATCC 27760</strain>
    </source>
</reference>
<comment type="caution">
    <text evidence="1">The sequence shown here is derived from an EMBL/GenBank/DDBJ whole genome shotgun (WGS) entry which is preliminary data.</text>
</comment>
<keyword evidence="2" id="KW-1185">Reference proteome</keyword>
<protein>
    <submittedName>
        <fullName evidence="1">Uncharacterized protein</fullName>
    </submittedName>
</protein>
<organism evidence="1 2">
    <name type="scientific">Ruminococcus callidus ATCC 27760</name>
    <dbReference type="NCBI Taxonomy" id="411473"/>
    <lineage>
        <taxon>Bacteria</taxon>
        <taxon>Bacillati</taxon>
        <taxon>Bacillota</taxon>
        <taxon>Clostridia</taxon>
        <taxon>Eubacteriales</taxon>
        <taxon>Oscillospiraceae</taxon>
        <taxon>Ruminococcus</taxon>
    </lineage>
</organism>